<dbReference type="AlphaFoldDB" id="A0A9E2NSR2"/>
<comment type="caution">
    <text evidence="2">The sequence shown here is derived from an EMBL/GenBank/DDBJ whole genome shotgun (WGS) entry which is preliminary data.</text>
</comment>
<proteinExistence type="predicted"/>
<accession>A0A9E2NSR2</accession>
<reference evidence="2" key="1">
    <citation type="journal article" date="2021" name="PeerJ">
        <title>Extensive microbial diversity within the chicken gut microbiome revealed by metagenomics and culture.</title>
        <authorList>
            <person name="Gilroy R."/>
            <person name="Ravi A."/>
            <person name="Getino M."/>
            <person name="Pursley I."/>
            <person name="Horton D.L."/>
            <person name="Alikhan N.F."/>
            <person name="Baker D."/>
            <person name="Gharbi K."/>
            <person name="Hall N."/>
            <person name="Watson M."/>
            <person name="Adriaenssens E.M."/>
            <person name="Foster-Nyarko E."/>
            <person name="Jarju S."/>
            <person name="Secka A."/>
            <person name="Antonio M."/>
            <person name="Oren A."/>
            <person name="Chaudhuri R.R."/>
            <person name="La Ragione R."/>
            <person name="Hildebrand F."/>
            <person name="Pallen M.J."/>
        </authorList>
    </citation>
    <scope>NUCLEOTIDE SEQUENCE</scope>
    <source>
        <strain evidence="2">687</strain>
    </source>
</reference>
<organism evidence="2 3">
    <name type="scientific">Candidatus Anaerobiospirillum merdipullorum</name>
    <dbReference type="NCBI Taxonomy" id="2838450"/>
    <lineage>
        <taxon>Bacteria</taxon>
        <taxon>Pseudomonadati</taxon>
        <taxon>Pseudomonadota</taxon>
        <taxon>Gammaproteobacteria</taxon>
        <taxon>Aeromonadales</taxon>
        <taxon>Succinivibrionaceae</taxon>
        <taxon>Anaerobiospirillum</taxon>
    </lineage>
</organism>
<evidence type="ECO:0000256" key="1">
    <source>
        <dbReference type="SAM" id="MobiDB-lite"/>
    </source>
</evidence>
<dbReference type="EMBL" id="JAHLFG010000086">
    <property type="protein sequence ID" value="MBU3827387.1"/>
    <property type="molecule type" value="Genomic_DNA"/>
</dbReference>
<evidence type="ECO:0000313" key="3">
    <source>
        <dbReference type="Proteomes" id="UP000824150"/>
    </source>
</evidence>
<reference evidence="2" key="2">
    <citation type="submission" date="2021-04" db="EMBL/GenBank/DDBJ databases">
        <authorList>
            <person name="Gilroy R."/>
        </authorList>
    </citation>
    <scope>NUCLEOTIDE SEQUENCE</scope>
    <source>
        <strain evidence="2">687</strain>
    </source>
</reference>
<sequence>MKEVELSALRASCATYLQGNSPKAPEDASRLMLNTDATTAYTLLLKAKLDTLPPDMARTLNKLTAALNHPQLPESDILPIKPSFSELSLALLQREVSLQTILAPQLSAKHQQVPTAAVVRALANLQVALPPLLQESAPCGRELGKLICEGMVCLCDPKNLGAGLIRDLSNHDIALPQAPLNASMQAAVAEVVAASITYLKSNQAEVLAKLPPQDASAIAHQAPPLTSTAPLSAVEQELLATDNTASPSTEIEEAQMSQRIRDLITKAAATAKKGNLMPDTPLKDDEPVTLTITPQASERSFMPEIKEEPDLPALSAAKHGHLSLSELSARASRLQQQFRQERQRLAAEGKLPNPATLPQSPAQSAEEVLKHTLSPKTAVDHLREAELKLSRRAAI</sequence>
<name>A0A9E2NSR2_9GAMM</name>
<evidence type="ECO:0000313" key="2">
    <source>
        <dbReference type="EMBL" id="MBU3827387.1"/>
    </source>
</evidence>
<gene>
    <name evidence="2" type="ORF">IAA31_07885</name>
</gene>
<feature type="region of interest" description="Disordered" evidence="1">
    <location>
        <begin position="349"/>
        <end position="376"/>
    </location>
</feature>
<feature type="non-terminal residue" evidence="2">
    <location>
        <position position="395"/>
    </location>
</feature>
<dbReference type="Proteomes" id="UP000824150">
    <property type="component" value="Unassembled WGS sequence"/>
</dbReference>
<protein>
    <submittedName>
        <fullName evidence="2">Uncharacterized protein</fullName>
    </submittedName>
</protein>